<dbReference type="PANTHER" id="PTHR10887">
    <property type="entry name" value="DNA2/NAM7 HELICASE FAMILY"/>
    <property type="match status" value="1"/>
</dbReference>
<evidence type="ECO:0000313" key="2">
    <source>
        <dbReference type="EMBL" id="WOL05362.1"/>
    </source>
</evidence>
<dbReference type="PANTHER" id="PTHR10887:SF522">
    <property type="entry name" value="P-LOOP CONTAINING NUCLEOSIDE TRIPHOSPHATE HYDROLASES SUPERFAMILY PROTEIN"/>
    <property type="match status" value="1"/>
</dbReference>
<dbReference type="Proteomes" id="UP001327560">
    <property type="component" value="Chromosome 4"/>
</dbReference>
<accession>A0AAQ3KB68</accession>
<feature type="domain" description="DUF6469" evidence="1">
    <location>
        <begin position="9"/>
        <end position="115"/>
    </location>
</feature>
<proteinExistence type="predicted"/>
<dbReference type="Gene3D" id="3.40.50.300">
    <property type="entry name" value="P-loop containing nucleotide triphosphate hydrolases"/>
    <property type="match status" value="1"/>
</dbReference>
<evidence type="ECO:0000259" key="1">
    <source>
        <dbReference type="Pfam" id="PF20073"/>
    </source>
</evidence>
<protein>
    <recommendedName>
        <fullName evidence="1">DUF6469 domain-containing protein</fullName>
    </recommendedName>
</protein>
<dbReference type="InterPro" id="IPR045529">
    <property type="entry name" value="DUF6469"/>
</dbReference>
<dbReference type="Pfam" id="PF20073">
    <property type="entry name" value="DUF6469"/>
    <property type="match status" value="1"/>
</dbReference>
<dbReference type="InterPro" id="IPR045055">
    <property type="entry name" value="DNA2/NAM7-like"/>
</dbReference>
<dbReference type="EMBL" id="CP136893">
    <property type="protein sequence ID" value="WOL05362.1"/>
    <property type="molecule type" value="Genomic_DNA"/>
</dbReference>
<reference evidence="2 3" key="1">
    <citation type="submission" date="2023-10" db="EMBL/GenBank/DDBJ databases">
        <title>Chromosome-scale genome assembly provides insights into flower coloration mechanisms of Canna indica.</title>
        <authorList>
            <person name="Li C."/>
        </authorList>
    </citation>
    <scope>NUCLEOTIDE SEQUENCE [LARGE SCALE GENOMIC DNA]</scope>
    <source>
        <tissue evidence="2">Flower</tissue>
    </source>
</reference>
<name>A0AAQ3KB68_9LILI</name>
<dbReference type="AlphaFoldDB" id="A0AAQ3KB68"/>
<dbReference type="SUPFAM" id="SSF52540">
    <property type="entry name" value="P-loop containing nucleoside triphosphate hydrolases"/>
    <property type="match status" value="1"/>
</dbReference>
<organism evidence="2 3">
    <name type="scientific">Canna indica</name>
    <name type="common">Indian-shot</name>
    <dbReference type="NCBI Taxonomy" id="4628"/>
    <lineage>
        <taxon>Eukaryota</taxon>
        <taxon>Viridiplantae</taxon>
        <taxon>Streptophyta</taxon>
        <taxon>Embryophyta</taxon>
        <taxon>Tracheophyta</taxon>
        <taxon>Spermatophyta</taxon>
        <taxon>Magnoliopsida</taxon>
        <taxon>Liliopsida</taxon>
        <taxon>Zingiberales</taxon>
        <taxon>Cannaceae</taxon>
        <taxon>Canna</taxon>
    </lineage>
</organism>
<sequence length="224" mass="25239">MEGDPRESQTTLQYYVDVEFLNYHADGGNKNYKARNGDIFILSSNELQAIEDLHRYNVTYCLALVIEVAMDGDTEKGFTVKISKNFNVKEEIDSYKYGFFLTNLLTNIRIWKAICFTPTMKSNFRIIKEVLSPRPMTITRCSAGFSKEVDYCRLSDKLLSIGLNHSQMDALQAAVHTTQCRASHPIELIWGPPGTGKTKTMQNPYLCSNKCCGGWGLFSSTSIG</sequence>
<keyword evidence="3" id="KW-1185">Reference proteome</keyword>
<evidence type="ECO:0000313" key="3">
    <source>
        <dbReference type="Proteomes" id="UP001327560"/>
    </source>
</evidence>
<dbReference type="InterPro" id="IPR027417">
    <property type="entry name" value="P-loop_NTPase"/>
</dbReference>
<gene>
    <name evidence="2" type="ORF">Cni_G14090</name>
</gene>